<accession>A0ABR4GZI2</accession>
<protein>
    <submittedName>
        <fullName evidence="1">Uncharacterized protein</fullName>
    </submittedName>
</protein>
<reference evidence="1 2" key="1">
    <citation type="submission" date="2024-07" db="EMBL/GenBank/DDBJ databases">
        <title>Section-level genome sequencing and comparative genomics of Aspergillus sections Usti and Cavernicolus.</title>
        <authorList>
            <consortium name="Lawrence Berkeley National Laboratory"/>
            <person name="Nybo J.L."/>
            <person name="Vesth T.C."/>
            <person name="Theobald S."/>
            <person name="Frisvad J.C."/>
            <person name="Larsen T.O."/>
            <person name="Kjaerboelling I."/>
            <person name="Rothschild-Mancinelli K."/>
            <person name="Lyhne E.K."/>
            <person name="Kogle M.E."/>
            <person name="Barry K."/>
            <person name="Clum A."/>
            <person name="Na H."/>
            <person name="Ledsgaard L."/>
            <person name="Lin J."/>
            <person name="Lipzen A."/>
            <person name="Kuo A."/>
            <person name="Riley R."/>
            <person name="Mondo S."/>
            <person name="Labutti K."/>
            <person name="Haridas S."/>
            <person name="Pangalinan J."/>
            <person name="Salamov A.A."/>
            <person name="Simmons B.A."/>
            <person name="Magnuson J.K."/>
            <person name="Chen J."/>
            <person name="Drula E."/>
            <person name="Henrissat B."/>
            <person name="Wiebenga A."/>
            <person name="Lubbers R.J."/>
            <person name="Gomes A.C."/>
            <person name="Makela M.R."/>
            <person name="Stajich J."/>
            <person name="Grigoriev I.V."/>
            <person name="Mortensen U.H."/>
            <person name="De Vries R.P."/>
            <person name="Baker S.E."/>
            <person name="Andersen M.R."/>
        </authorList>
    </citation>
    <scope>NUCLEOTIDE SEQUENCE [LARGE SCALE GENOMIC DNA]</scope>
    <source>
        <strain evidence="1 2">CBS 588.65</strain>
    </source>
</reference>
<keyword evidence="2" id="KW-1185">Reference proteome</keyword>
<evidence type="ECO:0000313" key="2">
    <source>
        <dbReference type="Proteomes" id="UP001610334"/>
    </source>
</evidence>
<dbReference type="Proteomes" id="UP001610334">
    <property type="component" value="Unassembled WGS sequence"/>
</dbReference>
<gene>
    <name evidence="1" type="ORF">BJX63DRAFT_27038</name>
</gene>
<dbReference type="EMBL" id="JBFXLT010000109">
    <property type="protein sequence ID" value="KAL2808556.1"/>
    <property type="molecule type" value="Genomic_DNA"/>
</dbReference>
<sequence length="193" mass="21673">MEEQIQTAIEYCSGSWTRKSRPCLHHVQPRQGLHSKSDRLLLLSSRFGCWKLRSPLTMGFRGFSDQSFCLQTPVHLKFRGIESPGRWIPLTKEYVGPWSQGATISGDFPTLISACLSRPSSAGQSFHLHFFLPASSSQFCISFVHFDSKLFPSLARCTSAHSAHSFLSYLFSQAFILLATNHYPSLTLVQLDA</sequence>
<proteinExistence type="predicted"/>
<evidence type="ECO:0000313" key="1">
    <source>
        <dbReference type="EMBL" id="KAL2808556.1"/>
    </source>
</evidence>
<organism evidence="1 2">
    <name type="scientific">Aspergillus granulosus</name>
    <dbReference type="NCBI Taxonomy" id="176169"/>
    <lineage>
        <taxon>Eukaryota</taxon>
        <taxon>Fungi</taxon>
        <taxon>Dikarya</taxon>
        <taxon>Ascomycota</taxon>
        <taxon>Pezizomycotina</taxon>
        <taxon>Eurotiomycetes</taxon>
        <taxon>Eurotiomycetidae</taxon>
        <taxon>Eurotiales</taxon>
        <taxon>Aspergillaceae</taxon>
        <taxon>Aspergillus</taxon>
        <taxon>Aspergillus subgen. Nidulantes</taxon>
    </lineage>
</organism>
<comment type="caution">
    <text evidence="1">The sequence shown here is derived from an EMBL/GenBank/DDBJ whole genome shotgun (WGS) entry which is preliminary data.</text>
</comment>
<name>A0ABR4GZI2_9EURO</name>